<feature type="compositionally biased region" description="Pro residues" evidence="1">
    <location>
        <begin position="60"/>
        <end position="91"/>
    </location>
</feature>
<feature type="compositionally biased region" description="Low complexity" evidence="1">
    <location>
        <begin position="43"/>
        <end position="59"/>
    </location>
</feature>
<name>A0A4Q9QDA8_9APHY</name>
<dbReference type="PANTHER" id="PTHR37402">
    <property type="entry name" value="GRAM DOMAIN-CONTAINING PROTEIN 4"/>
    <property type="match status" value="1"/>
</dbReference>
<feature type="transmembrane region" description="Helical" evidence="2">
    <location>
        <begin position="520"/>
        <end position="539"/>
    </location>
</feature>
<protein>
    <recommendedName>
        <fullName evidence="5">GRAM domain-containing protein</fullName>
    </recommendedName>
</protein>
<evidence type="ECO:0008006" key="5">
    <source>
        <dbReference type="Google" id="ProtNLM"/>
    </source>
</evidence>
<proteinExistence type="predicted"/>
<feature type="transmembrane region" description="Helical" evidence="2">
    <location>
        <begin position="493"/>
        <end position="514"/>
    </location>
</feature>
<accession>A0A4Q9QDA8</accession>
<feature type="compositionally biased region" description="Low complexity" evidence="1">
    <location>
        <begin position="124"/>
        <end position="137"/>
    </location>
</feature>
<evidence type="ECO:0000256" key="1">
    <source>
        <dbReference type="SAM" id="MobiDB-lite"/>
    </source>
</evidence>
<keyword evidence="2" id="KW-0472">Membrane</keyword>
<dbReference type="InterPro" id="IPR037847">
    <property type="entry name" value="GRAMDC4"/>
</dbReference>
<evidence type="ECO:0000313" key="4">
    <source>
        <dbReference type="Proteomes" id="UP000292082"/>
    </source>
</evidence>
<feature type="compositionally biased region" description="Low complexity" evidence="1">
    <location>
        <begin position="240"/>
        <end position="254"/>
    </location>
</feature>
<organism evidence="3 4">
    <name type="scientific">Dichomitus squalens</name>
    <dbReference type="NCBI Taxonomy" id="114155"/>
    <lineage>
        <taxon>Eukaryota</taxon>
        <taxon>Fungi</taxon>
        <taxon>Dikarya</taxon>
        <taxon>Basidiomycota</taxon>
        <taxon>Agaricomycotina</taxon>
        <taxon>Agaricomycetes</taxon>
        <taxon>Polyporales</taxon>
        <taxon>Polyporaceae</taxon>
        <taxon>Dichomitus</taxon>
    </lineage>
</organism>
<keyword evidence="2" id="KW-1133">Transmembrane helix</keyword>
<dbReference type="PANTHER" id="PTHR37402:SF1">
    <property type="entry name" value="GRAM DOMAIN-CONTAINING PROTEIN 4"/>
    <property type="match status" value="1"/>
</dbReference>
<dbReference type="GO" id="GO:0006915">
    <property type="term" value="P:apoptotic process"/>
    <property type="evidence" value="ECO:0007669"/>
    <property type="project" value="InterPro"/>
</dbReference>
<dbReference type="AlphaFoldDB" id="A0A4Q9QDA8"/>
<evidence type="ECO:0000313" key="3">
    <source>
        <dbReference type="EMBL" id="TBU65101.1"/>
    </source>
</evidence>
<feature type="region of interest" description="Disordered" evidence="1">
    <location>
        <begin position="1"/>
        <end position="183"/>
    </location>
</feature>
<feature type="compositionally biased region" description="Acidic residues" evidence="1">
    <location>
        <begin position="141"/>
        <end position="151"/>
    </location>
</feature>
<gene>
    <name evidence="3" type="ORF">BD310DRAFT_954566</name>
</gene>
<keyword evidence="2" id="KW-0812">Transmembrane</keyword>
<dbReference type="Proteomes" id="UP000292082">
    <property type="component" value="Unassembled WGS sequence"/>
</dbReference>
<sequence length="760" mass="81832">MSGSGVQDTGLVRRPPVHPSRSSASVSPSSSSANVALRPPIHPSRSSVNSSVGSSSPSALPAPPPYASPNLSPAPPPTAPRLSPKAPPTQLPPRDFRPESSSSHIPPASPVTQATPSLPPRPSAPAAAAVSSPPLSSFTASEEDSGSESDSESGAATPTPELGGGPSTDTLGTPIESKDEEELSEIQLRELYDDEEIDRFLNLFSSYVREVRATQPAGAGPGRGGEPASASAPDITEHGPSVPSPSTASLAPPTKINWDRPISEAIAMELVVPLLPPPRAPLPNFSIGRLRQTAQRLYVALEPMYTRLGVPLLRLATWTDPRQSFVYCALYWILWYHGLLLSAFALGVLYELVRRKLHPYPSLAELREHRRSIDRSQAVGRLLATRLANAPSLGVRDVWDIFGDYRHLRKLKKAKREAAGKIGPDATEELVSGDDTSTIRSASLSTGDLPQPQDGSAQEAQEDADLKRLGLFVMNETADFLERIKNIFLWREPTASVIYGTVILGWFLFGLLPARYLVKLVGAVVGGVFWHVIPVAVAIPPSERNRFPSPLSIVPTDTEYAMELISQRVARGLPVKARRKRFGRQSSKSSLFEAESALGHGSSSSVDWKKVGERIATTKEMAGDLKGIFRDGQWKKADSWKALNPLASKTVATQGGLEPCIETQTFPATTRAHGPGLITLTSTTLFFTPLLSSHPVLTIELANVSGVKKTKLTKGLDIRYSYQSESGRTEDKEASFQLVGARSELFARLVGLGGKKWAKV</sequence>
<feature type="region of interest" description="Disordered" evidence="1">
    <location>
        <begin position="215"/>
        <end position="254"/>
    </location>
</feature>
<dbReference type="EMBL" id="ML145085">
    <property type="protein sequence ID" value="TBU65101.1"/>
    <property type="molecule type" value="Genomic_DNA"/>
</dbReference>
<dbReference type="STRING" id="114155.A0A4Q9QDA8"/>
<reference evidence="3 4" key="1">
    <citation type="submission" date="2019-01" db="EMBL/GenBank/DDBJ databases">
        <title>Draft genome sequences of three monokaryotic isolates of the white-rot basidiomycete fungus Dichomitus squalens.</title>
        <authorList>
            <consortium name="DOE Joint Genome Institute"/>
            <person name="Lopez S.C."/>
            <person name="Andreopoulos B."/>
            <person name="Pangilinan J."/>
            <person name="Lipzen A."/>
            <person name="Riley R."/>
            <person name="Ahrendt S."/>
            <person name="Ng V."/>
            <person name="Barry K."/>
            <person name="Daum C."/>
            <person name="Grigoriev I.V."/>
            <person name="Hilden K.S."/>
            <person name="Makela M.R."/>
            <person name="de Vries R.P."/>
        </authorList>
    </citation>
    <scope>NUCLEOTIDE SEQUENCE [LARGE SCALE GENOMIC DNA]</scope>
    <source>
        <strain evidence="3 4">CBS 464.89</strain>
    </source>
</reference>
<feature type="transmembrane region" description="Helical" evidence="2">
    <location>
        <begin position="329"/>
        <end position="353"/>
    </location>
</feature>
<evidence type="ECO:0000256" key="2">
    <source>
        <dbReference type="SAM" id="Phobius"/>
    </source>
</evidence>
<feature type="compositionally biased region" description="Low complexity" evidence="1">
    <location>
        <begin position="19"/>
        <end position="36"/>
    </location>
</feature>
<keyword evidence="4" id="KW-1185">Reference proteome</keyword>